<feature type="region of interest" description="Disordered" evidence="3">
    <location>
        <begin position="578"/>
        <end position="694"/>
    </location>
</feature>
<dbReference type="GO" id="GO:0043622">
    <property type="term" value="P:cortical microtubule organization"/>
    <property type="evidence" value="ECO:0007669"/>
    <property type="project" value="InterPro"/>
</dbReference>
<dbReference type="InterPro" id="IPR015275">
    <property type="entry name" value="Actin-fragmin_kin_cat_dom"/>
</dbReference>
<evidence type="ECO:0000313" key="7">
    <source>
        <dbReference type="Proteomes" id="UP000822688"/>
    </source>
</evidence>
<evidence type="ECO:0000256" key="1">
    <source>
        <dbReference type="ARBA" id="ARBA00022801"/>
    </source>
</evidence>
<accession>A0A8T0H623</accession>
<dbReference type="CDD" id="cd14498">
    <property type="entry name" value="DSP"/>
    <property type="match status" value="1"/>
</dbReference>
<dbReference type="InterPro" id="IPR016130">
    <property type="entry name" value="Tyr_Pase_AS"/>
</dbReference>
<keyword evidence="1" id="KW-0378">Hydrolase</keyword>
<evidence type="ECO:0000313" key="6">
    <source>
        <dbReference type="EMBL" id="KAG0565824.1"/>
    </source>
</evidence>
<dbReference type="SUPFAM" id="SSF52799">
    <property type="entry name" value="(Phosphotyrosine protein) phosphatases II"/>
    <property type="match status" value="1"/>
</dbReference>
<comment type="caution">
    <text evidence="6">The sequence shown here is derived from an EMBL/GenBank/DDBJ whole genome shotgun (WGS) entry which is preliminary data.</text>
</comment>
<dbReference type="PROSITE" id="PS00383">
    <property type="entry name" value="TYR_PHOSPHATASE_1"/>
    <property type="match status" value="1"/>
</dbReference>
<protein>
    <recommendedName>
        <fullName evidence="8">Protein-tyrosine-phosphatase</fullName>
    </recommendedName>
</protein>
<feature type="region of interest" description="Disordered" evidence="3">
    <location>
        <begin position="361"/>
        <end position="381"/>
    </location>
</feature>
<feature type="domain" description="Tyrosine-protein phosphatase" evidence="4">
    <location>
        <begin position="775"/>
        <end position="922"/>
    </location>
</feature>
<evidence type="ECO:0000256" key="2">
    <source>
        <dbReference type="ARBA" id="ARBA00022912"/>
    </source>
</evidence>
<dbReference type="InterPro" id="IPR036940">
    <property type="entry name" value="PI3/4_kinase_cat_sf"/>
</dbReference>
<dbReference type="GO" id="GO:0004721">
    <property type="term" value="F:phosphoprotein phosphatase activity"/>
    <property type="evidence" value="ECO:0007669"/>
    <property type="project" value="UniProtKB-KW"/>
</dbReference>
<dbReference type="InterPro" id="IPR029021">
    <property type="entry name" value="Prot-tyrosine_phosphatase-like"/>
</dbReference>
<evidence type="ECO:0000259" key="4">
    <source>
        <dbReference type="PROSITE" id="PS50054"/>
    </source>
</evidence>
<dbReference type="EMBL" id="CM026428">
    <property type="protein sequence ID" value="KAG0565824.1"/>
    <property type="molecule type" value="Genomic_DNA"/>
</dbReference>
<dbReference type="Gene3D" id="1.10.1070.11">
    <property type="entry name" value="Phosphatidylinositol 3-/4-kinase, catalytic domain"/>
    <property type="match status" value="1"/>
</dbReference>
<dbReference type="InterPro" id="IPR035010">
    <property type="entry name" value="PHS1"/>
</dbReference>
<evidence type="ECO:0000259" key="5">
    <source>
        <dbReference type="PROSITE" id="PS50056"/>
    </source>
</evidence>
<feature type="domain" description="Tyrosine specific protein phosphatases" evidence="5">
    <location>
        <begin position="843"/>
        <end position="897"/>
    </location>
</feature>
<dbReference type="GO" id="GO:0009737">
    <property type="term" value="P:response to abscisic acid"/>
    <property type="evidence" value="ECO:0007669"/>
    <property type="project" value="InterPro"/>
</dbReference>
<dbReference type="AlphaFoldDB" id="A0A8T0H623"/>
<dbReference type="InterPro" id="IPR000387">
    <property type="entry name" value="Tyr_Pase_dom"/>
</dbReference>
<dbReference type="Proteomes" id="UP000822688">
    <property type="component" value="Chromosome 7"/>
</dbReference>
<keyword evidence="2" id="KW-0904">Protein phosphatase</keyword>
<keyword evidence="7" id="KW-1185">Reference proteome</keyword>
<sequence length="973" mass="107568">MATMLYRQESEVENELKLALEEACLELGVTLSTAFSPSTLWLYGNQGEPSLADLAGWVSITRRRSYRPSPLNKNRKYALAPVHDEEATGDTSEDQLQEVVEDDNVEVISVGDGSEVEAPQEMKLKERLSNAVELDVLAEDFDWSNLLSVHRTEHAESEEDEISDGRDSIGSVEVTVNSGGVVYYAMFRNSHIESGNDGSEENENKSEAAAVFKFGSSRLATQSERLGIEIARHLGVATPQARAIHSNSSEWIQIQTAVQAIRETAEADENDIGLQTCEDLLEALRLSRCMLIMGFIHGKPLAESKQAFSPEKVAIKTAIALGRTLVLDMVLRNEDRLVCHALGWRGNPGNLLVTEEVPHGADKLGPPALDPKPTVGGSGNLRQRRTQSFTALSTSANADIQSELSKVHRAPSPELSHVSTAHSHSLQSLLVPEESEVLALKKGELKKQEDVAEESTCLLVAIDSGVSRRPPGMKIEHDRRVYSKTIELLLHDQETATNLLREISFGYLGPPFENEPSSNTESSGDPEEVDHQKVTKAFQRGVTVGIRDMQVLRMFLIKLYRTLDQLLREFMAYMSSQADEAKKQEPNPSPEKINTQSEVTKSSEGQPSDAKDTQENTPNKPSRSPLGHQESPQASPSGSVSTPIRERSPRLSMLKVSPPSLRKSPGSSPRLNSPNRISPLRENWHGKGSPGRMTFKLKDVSKSAKIDNELSKKMDWWDEKLRKEGQKLCKEHSFTTGFLEGGGSHSLVDSYELKVRLEHILERMTMISNGSDTEKPSCVISPYLYIGSALAARSVHTLQYLGITHILCLCPSDLEDANVGDFPDLFTYKQLAVKDVEDENIAAHFEDACSFIENAEKDGKTILVHCFEGKSRSATVVLAYLMLRKGYTLSQAWSTLKTAHRRTQPNDGFMKILAELDAKLHGKASMSFLKRRPAGQRCPICDKFAGLSLNAVQQHIRRTHPGVPLPSPRPPIV</sequence>
<reference evidence="6" key="1">
    <citation type="submission" date="2020-06" db="EMBL/GenBank/DDBJ databases">
        <title>WGS assembly of Ceratodon purpureus strain R40.</title>
        <authorList>
            <person name="Carey S.B."/>
            <person name="Jenkins J."/>
            <person name="Shu S."/>
            <person name="Lovell J.T."/>
            <person name="Sreedasyam A."/>
            <person name="Maumus F."/>
            <person name="Tiley G.P."/>
            <person name="Fernandez-Pozo N."/>
            <person name="Barry K."/>
            <person name="Chen C."/>
            <person name="Wang M."/>
            <person name="Lipzen A."/>
            <person name="Daum C."/>
            <person name="Saski C.A."/>
            <person name="Payton A.C."/>
            <person name="Mcbreen J.C."/>
            <person name="Conrad R.E."/>
            <person name="Kollar L.M."/>
            <person name="Olsson S."/>
            <person name="Huttunen S."/>
            <person name="Landis J.B."/>
            <person name="Wickett N.J."/>
            <person name="Johnson M.G."/>
            <person name="Rensing S.A."/>
            <person name="Grimwood J."/>
            <person name="Schmutz J."/>
            <person name="Mcdaniel S.F."/>
        </authorList>
    </citation>
    <scope>NUCLEOTIDE SEQUENCE</scope>
    <source>
        <strain evidence="6">R40</strain>
    </source>
</reference>
<evidence type="ECO:0008006" key="8">
    <source>
        <dbReference type="Google" id="ProtNLM"/>
    </source>
</evidence>
<feature type="compositionally biased region" description="Polar residues" evidence="3">
    <location>
        <begin position="665"/>
        <end position="676"/>
    </location>
</feature>
<feature type="compositionally biased region" description="Polar residues" evidence="3">
    <location>
        <begin position="592"/>
        <end position="606"/>
    </location>
</feature>
<dbReference type="PANTHER" id="PTHR47100:SF5">
    <property type="entry name" value="DUAL SPECIFICITY PROTEIN PHOSPHATASE PHS1"/>
    <property type="match status" value="1"/>
</dbReference>
<feature type="compositionally biased region" description="Polar residues" evidence="3">
    <location>
        <begin position="630"/>
        <end position="642"/>
    </location>
</feature>
<gene>
    <name evidence="6" type="ORF">KC19_7G016500</name>
</gene>
<dbReference type="SUPFAM" id="SSF56112">
    <property type="entry name" value="Protein kinase-like (PK-like)"/>
    <property type="match status" value="1"/>
</dbReference>
<feature type="region of interest" description="Disordered" evidence="3">
    <location>
        <begin position="510"/>
        <end position="531"/>
    </location>
</feature>
<dbReference type="SMART" id="SM00195">
    <property type="entry name" value="DSPc"/>
    <property type="match status" value="1"/>
</dbReference>
<dbReference type="PROSITE" id="PS50054">
    <property type="entry name" value="TYR_PHOSPHATASE_DUAL"/>
    <property type="match status" value="1"/>
</dbReference>
<dbReference type="PROSITE" id="PS50056">
    <property type="entry name" value="TYR_PHOSPHATASE_2"/>
    <property type="match status" value="1"/>
</dbReference>
<dbReference type="Gene3D" id="3.90.190.10">
    <property type="entry name" value="Protein tyrosine phosphatase superfamily"/>
    <property type="match status" value="1"/>
</dbReference>
<dbReference type="Pfam" id="PF00782">
    <property type="entry name" value="DSPc"/>
    <property type="match status" value="1"/>
</dbReference>
<dbReference type="InterPro" id="IPR000340">
    <property type="entry name" value="Dual-sp_phosphatase_cat-dom"/>
</dbReference>
<name>A0A8T0H623_CERPU</name>
<organism evidence="6 7">
    <name type="scientific">Ceratodon purpureus</name>
    <name type="common">Fire moss</name>
    <name type="synonym">Dicranum purpureum</name>
    <dbReference type="NCBI Taxonomy" id="3225"/>
    <lineage>
        <taxon>Eukaryota</taxon>
        <taxon>Viridiplantae</taxon>
        <taxon>Streptophyta</taxon>
        <taxon>Embryophyta</taxon>
        <taxon>Bryophyta</taxon>
        <taxon>Bryophytina</taxon>
        <taxon>Bryopsida</taxon>
        <taxon>Dicranidae</taxon>
        <taxon>Pseudoditrichales</taxon>
        <taxon>Ditrichaceae</taxon>
        <taxon>Ceratodon</taxon>
    </lineage>
</organism>
<dbReference type="OrthoDB" id="10252009at2759"/>
<proteinExistence type="predicted"/>
<dbReference type="InterPro" id="IPR020422">
    <property type="entry name" value="TYR_PHOSPHATASE_DUAL_dom"/>
</dbReference>
<dbReference type="PANTHER" id="PTHR47100">
    <property type="entry name" value="DUAL SPECIFICITY PROTEIN PHOSPHATASE PHS1"/>
    <property type="match status" value="1"/>
</dbReference>
<evidence type="ECO:0000256" key="3">
    <source>
        <dbReference type="SAM" id="MobiDB-lite"/>
    </source>
</evidence>
<dbReference type="Pfam" id="PF09192">
    <property type="entry name" value="Act-Frag_cataly"/>
    <property type="match status" value="1"/>
</dbReference>
<dbReference type="InterPro" id="IPR011009">
    <property type="entry name" value="Kinase-like_dom_sf"/>
</dbReference>